<comment type="caution">
    <text evidence="1">The sequence shown here is derived from an EMBL/GenBank/DDBJ whole genome shotgun (WGS) entry which is preliminary data.</text>
</comment>
<keyword evidence="2" id="KW-1185">Reference proteome</keyword>
<accession>A0ABQ0SVE9</accession>
<reference evidence="1 2" key="1">
    <citation type="submission" date="2019-06" db="EMBL/GenBank/DDBJ databases">
        <title>Whole genome shotgun sequence of Brevibacillus agri NBRC 15538.</title>
        <authorList>
            <person name="Hosoyama A."/>
            <person name="Uohara A."/>
            <person name="Ohji S."/>
            <person name="Ichikawa N."/>
        </authorList>
    </citation>
    <scope>NUCLEOTIDE SEQUENCE [LARGE SCALE GENOMIC DNA]</scope>
    <source>
        <strain evidence="1 2">NBRC 15538</strain>
    </source>
</reference>
<dbReference type="InterPro" id="IPR011856">
    <property type="entry name" value="tRNA_endonuc-like_dom_sf"/>
</dbReference>
<sequence length="101" mass="11827">MKYGSNYWEQFGPKIGRNVRLFSDLEHDHWILVETNSDIVDFCEQPLETSVLVDGSHVKSVPDMWVRYKNGNECVRQSKSAEFCCDNFYQYAAISSFYAWV</sequence>
<dbReference type="Gene3D" id="3.40.1350.10">
    <property type="match status" value="1"/>
</dbReference>
<evidence type="ECO:0000313" key="1">
    <source>
        <dbReference type="EMBL" id="GED27340.1"/>
    </source>
</evidence>
<organism evidence="1 2">
    <name type="scientific">Brevibacillus agri</name>
    <dbReference type="NCBI Taxonomy" id="51101"/>
    <lineage>
        <taxon>Bacteria</taxon>
        <taxon>Bacillati</taxon>
        <taxon>Bacillota</taxon>
        <taxon>Bacilli</taxon>
        <taxon>Bacillales</taxon>
        <taxon>Paenibacillaceae</taxon>
        <taxon>Brevibacillus</taxon>
    </lineage>
</organism>
<gene>
    <name evidence="1" type="ORF">BAG01nite_34420</name>
</gene>
<dbReference type="Proteomes" id="UP000317180">
    <property type="component" value="Unassembled WGS sequence"/>
</dbReference>
<evidence type="ECO:0000313" key="2">
    <source>
        <dbReference type="Proteomes" id="UP000317180"/>
    </source>
</evidence>
<protein>
    <submittedName>
        <fullName evidence="1">Uncharacterized protein</fullName>
    </submittedName>
</protein>
<dbReference type="EMBL" id="BJOD01000039">
    <property type="protein sequence ID" value="GED27340.1"/>
    <property type="molecule type" value="Genomic_DNA"/>
</dbReference>
<proteinExistence type="predicted"/>
<name>A0ABQ0SVE9_9BACL</name>